<evidence type="ECO:0000256" key="9">
    <source>
        <dbReference type="ARBA" id="ARBA00022777"/>
    </source>
</evidence>
<keyword evidence="3" id="KW-0150">Chloroplast</keyword>
<evidence type="ECO:0000256" key="15">
    <source>
        <dbReference type="ARBA" id="ARBA00039024"/>
    </source>
</evidence>
<feature type="region of interest" description="Disordered" evidence="18">
    <location>
        <begin position="1"/>
        <end position="48"/>
    </location>
</feature>
<keyword evidence="8 17" id="KW-0863">Zinc-finger</keyword>
<evidence type="ECO:0000256" key="18">
    <source>
        <dbReference type="SAM" id="MobiDB-lite"/>
    </source>
</evidence>
<feature type="compositionally biased region" description="Low complexity" evidence="18">
    <location>
        <begin position="19"/>
        <end position="44"/>
    </location>
</feature>
<evidence type="ECO:0000256" key="14">
    <source>
        <dbReference type="ARBA" id="ARBA00024015"/>
    </source>
</evidence>
<dbReference type="InterPro" id="IPR039606">
    <property type="entry name" value="Phytol/farnesol_kinase"/>
</dbReference>
<evidence type="ECO:0000256" key="2">
    <source>
        <dbReference type="ARBA" id="ARBA00010794"/>
    </source>
</evidence>
<feature type="domain" description="MYND-type" evidence="19">
    <location>
        <begin position="234"/>
        <end position="278"/>
    </location>
</feature>
<dbReference type="Pfam" id="PF01753">
    <property type="entry name" value="zf-MYND"/>
    <property type="match status" value="1"/>
</dbReference>
<dbReference type="SUPFAM" id="SSF144232">
    <property type="entry name" value="HIT/MYND zinc finger-like"/>
    <property type="match status" value="1"/>
</dbReference>
<dbReference type="Gene3D" id="6.10.140.2220">
    <property type="match status" value="1"/>
</dbReference>
<keyword evidence="4" id="KW-0934">Plastid</keyword>
<evidence type="ECO:0000256" key="16">
    <source>
        <dbReference type="ARBA" id="ARBA00048889"/>
    </source>
</evidence>
<proteinExistence type="inferred from homology"/>
<evidence type="ECO:0000313" key="21">
    <source>
        <dbReference type="Proteomes" id="UP001244341"/>
    </source>
</evidence>
<keyword evidence="21" id="KW-1185">Reference proteome</keyword>
<comment type="similarity">
    <text evidence="2">Belongs to the polyprenol kinase family.</text>
</comment>
<evidence type="ECO:0000256" key="1">
    <source>
        <dbReference type="ARBA" id="ARBA00004508"/>
    </source>
</evidence>
<feature type="compositionally biased region" description="Basic and acidic residues" evidence="18">
    <location>
        <begin position="96"/>
        <end position="109"/>
    </location>
</feature>
<evidence type="ECO:0000256" key="13">
    <source>
        <dbReference type="ARBA" id="ARBA00023136"/>
    </source>
</evidence>
<evidence type="ECO:0000256" key="11">
    <source>
        <dbReference type="ARBA" id="ARBA00022946"/>
    </source>
</evidence>
<evidence type="ECO:0000256" key="7">
    <source>
        <dbReference type="ARBA" id="ARBA00022723"/>
    </source>
</evidence>
<evidence type="ECO:0000313" key="20">
    <source>
        <dbReference type="EMBL" id="WIA08828.1"/>
    </source>
</evidence>
<evidence type="ECO:0000259" key="19">
    <source>
        <dbReference type="PROSITE" id="PS50865"/>
    </source>
</evidence>
<keyword evidence="11" id="KW-0809">Transit peptide</keyword>
<evidence type="ECO:0000256" key="8">
    <source>
        <dbReference type="ARBA" id="ARBA00022771"/>
    </source>
</evidence>
<comment type="subcellular location">
    <subcellularLocation>
        <location evidence="1">Plastid</location>
        <location evidence="1">Chloroplast membrane</location>
        <topology evidence="1">Multi-pass membrane protein</topology>
    </subcellularLocation>
</comment>
<evidence type="ECO:0000256" key="5">
    <source>
        <dbReference type="ARBA" id="ARBA00022679"/>
    </source>
</evidence>
<keyword evidence="9" id="KW-0418">Kinase</keyword>
<reference evidence="20 21" key="1">
    <citation type="submission" date="2023-05" db="EMBL/GenBank/DDBJ databases">
        <title>A 100% complete, gapless, phased diploid assembly of the Scenedesmus obliquus UTEX 3031 genome.</title>
        <authorList>
            <person name="Biondi T.C."/>
            <person name="Hanschen E.R."/>
            <person name="Kwon T."/>
            <person name="Eng W."/>
            <person name="Kruse C.P.S."/>
            <person name="Koehler S.I."/>
            <person name="Kunde Y."/>
            <person name="Gleasner C.D."/>
            <person name="You Mak K.T."/>
            <person name="Polle J."/>
            <person name="Hovde B.T."/>
            <person name="Starkenburg S.R."/>
        </authorList>
    </citation>
    <scope>NUCLEOTIDE SEQUENCE [LARGE SCALE GENOMIC DNA]</scope>
    <source>
        <strain evidence="20 21">DOE0152z</strain>
    </source>
</reference>
<protein>
    <recommendedName>
        <fullName evidence="15">phytol kinase</fullName>
        <ecNumber evidence="15">2.7.1.182</ecNumber>
    </recommendedName>
</protein>
<evidence type="ECO:0000256" key="10">
    <source>
        <dbReference type="ARBA" id="ARBA00022833"/>
    </source>
</evidence>
<evidence type="ECO:0000256" key="12">
    <source>
        <dbReference type="ARBA" id="ARBA00022989"/>
    </source>
</evidence>
<keyword evidence="5" id="KW-0808">Transferase</keyword>
<comment type="pathway">
    <text evidence="14">Cofactor biosynthesis; tocopherol biosynthesis.</text>
</comment>
<dbReference type="PANTHER" id="PTHR32523:SF8">
    <property type="entry name" value="DOLICHOL KINASE"/>
    <property type="match status" value="1"/>
</dbReference>
<dbReference type="PROSITE" id="PS50865">
    <property type="entry name" value="ZF_MYND_2"/>
    <property type="match status" value="1"/>
</dbReference>
<dbReference type="InterPro" id="IPR002893">
    <property type="entry name" value="Znf_MYND"/>
</dbReference>
<keyword evidence="13" id="KW-0472">Membrane</keyword>
<dbReference type="EMBL" id="CP126208">
    <property type="protein sequence ID" value="WIA08828.1"/>
    <property type="molecule type" value="Genomic_DNA"/>
</dbReference>
<organism evidence="20 21">
    <name type="scientific">Tetradesmus obliquus</name>
    <name type="common">Green alga</name>
    <name type="synonym">Acutodesmus obliquus</name>
    <dbReference type="NCBI Taxonomy" id="3088"/>
    <lineage>
        <taxon>Eukaryota</taxon>
        <taxon>Viridiplantae</taxon>
        <taxon>Chlorophyta</taxon>
        <taxon>core chlorophytes</taxon>
        <taxon>Chlorophyceae</taxon>
        <taxon>CS clade</taxon>
        <taxon>Sphaeropleales</taxon>
        <taxon>Scenedesmaceae</taxon>
        <taxon>Tetradesmus</taxon>
    </lineage>
</organism>
<keyword evidence="6" id="KW-0812">Transmembrane</keyword>
<name>A0ABY8TKC1_TETOB</name>
<gene>
    <name evidence="20" type="ORF">OEZ85_008250</name>
</gene>
<feature type="region of interest" description="Disordered" evidence="18">
    <location>
        <begin position="72"/>
        <end position="109"/>
    </location>
</feature>
<dbReference type="Proteomes" id="UP001244341">
    <property type="component" value="Chromosome 1b"/>
</dbReference>
<comment type="catalytic activity">
    <reaction evidence="16">
        <text>phytol + CTP = phytyl phosphate + CDP + H(+)</text>
        <dbReference type="Rhea" id="RHEA:38055"/>
        <dbReference type="ChEBI" id="CHEBI:15378"/>
        <dbReference type="ChEBI" id="CHEBI:17327"/>
        <dbReference type="ChEBI" id="CHEBI:37563"/>
        <dbReference type="ChEBI" id="CHEBI:58069"/>
        <dbReference type="ChEBI" id="CHEBI:75483"/>
        <dbReference type="EC" id="2.7.1.182"/>
    </reaction>
</comment>
<keyword evidence="12" id="KW-1133">Transmembrane helix</keyword>
<keyword evidence="10" id="KW-0862">Zinc</keyword>
<dbReference type="EC" id="2.7.1.182" evidence="15"/>
<keyword evidence="7" id="KW-0479">Metal-binding</keyword>
<evidence type="ECO:0000256" key="3">
    <source>
        <dbReference type="ARBA" id="ARBA00022528"/>
    </source>
</evidence>
<dbReference type="PANTHER" id="PTHR32523">
    <property type="entry name" value="PHYTOL KINASE 1, CHLOROPLASTIC"/>
    <property type="match status" value="1"/>
</dbReference>
<accession>A0ABY8TKC1</accession>
<sequence length="287" mass="31141">MASQRYYQKDGKTIVQTGSQTSSSSSSKASSSKAAQSSSLQSSQQRKREFPALHKRLFAALSCANAGEACQKMRPAQKQPRKLVPAVQHSLQAGSNRREGRRGRAEQESATRYGLGRLLTVVALMADDVLLVPVSPAMQENFGLEVATTVNTTRAAAKAVFSKLREADPAADAAPWVALVARCMQLSGAALAATVLTPDSAELQENNQRPPVMQDLSHFLQTELDDVEWPRPGCSNLEQLSESALVGGKVNICSGCKLARYCGKDCQVQHWKQHKTACKRMQAARTR</sequence>
<evidence type="ECO:0000256" key="4">
    <source>
        <dbReference type="ARBA" id="ARBA00022640"/>
    </source>
</evidence>
<evidence type="ECO:0000256" key="17">
    <source>
        <dbReference type="PROSITE-ProRule" id="PRU00134"/>
    </source>
</evidence>
<evidence type="ECO:0000256" key="6">
    <source>
        <dbReference type="ARBA" id="ARBA00022692"/>
    </source>
</evidence>